<dbReference type="OrthoDB" id="241504at2"/>
<dbReference type="InterPro" id="IPR036291">
    <property type="entry name" value="NAD(P)-bd_dom_sf"/>
</dbReference>
<evidence type="ECO:0000256" key="2">
    <source>
        <dbReference type="ARBA" id="ARBA00022723"/>
    </source>
</evidence>
<dbReference type="PANTHER" id="PTHR43401">
    <property type="entry name" value="L-THREONINE 3-DEHYDROGENASE"/>
    <property type="match status" value="1"/>
</dbReference>
<proteinExistence type="inferred from homology"/>
<dbReference type="InterPro" id="IPR050129">
    <property type="entry name" value="Zn_alcohol_dh"/>
</dbReference>
<comment type="cofactor">
    <cofactor evidence="1 5">
        <name>Zn(2+)</name>
        <dbReference type="ChEBI" id="CHEBI:29105"/>
    </cofactor>
</comment>
<evidence type="ECO:0000256" key="4">
    <source>
        <dbReference type="ARBA" id="ARBA00023002"/>
    </source>
</evidence>
<dbReference type="SUPFAM" id="SSF51735">
    <property type="entry name" value="NAD(P)-binding Rossmann-fold domains"/>
    <property type="match status" value="1"/>
</dbReference>
<dbReference type="EMBL" id="NEWD01000006">
    <property type="protein sequence ID" value="OXN01038.1"/>
    <property type="molecule type" value="Genomic_DNA"/>
</dbReference>
<dbReference type="Gene3D" id="3.40.50.720">
    <property type="entry name" value="NAD(P)-binding Rossmann-like Domain"/>
    <property type="match status" value="1"/>
</dbReference>
<dbReference type="Pfam" id="PF00107">
    <property type="entry name" value="ADH_zinc_N"/>
    <property type="match status" value="1"/>
</dbReference>
<dbReference type="Proteomes" id="UP000215433">
    <property type="component" value="Unassembled WGS sequence"/>
</dbReference>
<evidence type="ECO:0000256" key="1">
    <source>
        <dbReference type="ARBA" id="ARBA00001947"/>
    </source>
</evidence>
<evidence type="ECO:0000313" key="8">
    <source>
        <dbReference type="EMBL" id="OXN01038.1"/>
    </source>
</evidence>
<keyword evidence="9" id="KW-1185">Reference proteome</keyword>
<feature type="domain" description="Alcohol dehydrogenase-like N-terminal" evidence="7">
    <location>
        <begin position="40"/>
        <end position="154"/>
    </location>
</feature>
<dbReference type="AlphaFoldDB" id="A0A229VZJ8"/>
<keyword evidence="3 5" id="KW-0862">Zinc</keyword>
<dbReference type="InterPro" id="IPR013154">
    <property type="entry name" value="ADH-like_N"/>
</dbReference>
<dbReference type="GO" id="GO:0008270">
    <property type="term" value="F:zinc ion binding"/>
    <property type="evidence" value="ECO:0007669"/>
    <property type="project" value="InterPro"/>
</dbReference>
<evidence type="ECO:0000259" key="7">
    <source>
        <dbReference type="Pfam" id="PF08240"/>
    </source>
</evidence>
<dbReference type="Pfam" id="PF08240">
    <property type="entry name" value="ADH_N"/>
    <property type="match status" value="1"/>
</dbReference>
<evidence type="ECO:0000256" key="3">
    <source>
        <dbReference type="ARBA" id="ARBA00022833"/>
    </source>
</evidence>
<evidence type="ECO:0000256" key="5">
    <source>
        <dbReference type="RuleBase" id="RU361277"/>
    </source>
</evidence>
<accession>A0A229VZJ8</accession>
<dbReference type="GO" id="GO:0016491">
    <property type="term" value="F:oxidoreductase activity"/>
    <property type="evidence" value="ECO:0007669"/>
    <property type="project" value="UniProtKB-KW"/>
</dbReference>
<organism evidence="8 9">
    <name type="scientific">Bifidobacterium vansinderenii</name>
    <dbReference type="NCBI Taxonomy" id="1984871"/>
    <lineage>
        <taxon>Bacteria</taxon>
        <taxon>Bacillati</taxon>
        <taxon>Actinomycetota</taxon>
        <taxon>Actinomycetes</taxon>
        <taxon>Bifidobacteriales</taxon>
        <taxon>Bifidobacteriaceae</taxon>
        <taxon>Bifidobacterium</taxon>
    </lineage>
</organism>
<name>A0A229VZJ8_9BIFI</name>
<dbReference type="InterPro" id="IPR011032">
    <property type="entry name" value="GroES-like_sf"/>
</dbReference>
<dbReference type="InterPro" id="IPR013149">
    <property type="entry name" value="ADH-like_C"/>
</dbReference>
<keyword evidence="4" id="KW-0560">Oxidoreductase</keyword>
<comment type="caution">
    <text evidence="8">The sequence shown here is derived from an EMBL/GenBank/DDBJ whole genome shotgun (WGS) entry which is preliminary data.</text>
</comment>
<keyword evidence="2 5" id="KW-0479">Metal-binding</keyword>
<dbReference type="InterPro" id="IPR002328">
    <property type="entry name" value="ADH_Zn_CS"/>
</dbReference>
<evidence type="ECO:0000313" key="9">
    <source>
        <dbReference type="Proteomes" id="UP000215433"/>
    </source>
</evidence>
<feature type="domain" description="Alcohol dehydrogenase-like C-terminal" evidence="6">
    <location>
        <begin position="205"/>
        <end position="340"/>
    </location>
</feature>
<comment type="similarity">
    <text evidence="5">Belongs to the zinc-containing alcohol dehydrogenase family.</text>
</comment>
<evidence type="ECO:0000259" key="6">
    <source>
        <dbReference type="Pfam" id="PF00107"/>
    </source>
</evidence>
<dbReference type="Gene3D" id="3.90.180.10">
    <property type="entry name" value="Medium-chain alcohol dehydrogenases, catalytic domain"/>
    <property type="match status" value="1"/>
</dbReference>
<dbReference type="PANTHER" id="PTHR43401:SF2">
    <property type="entry name" value="L-THREONINE 3-DEHYDROGENASE"/>
    <property type="match status" value="1"/>
</dbReference>
<dbReference type="PROSITE" id="PS00059">
    <property type="entry name" value="ADH_ZINC"/>
    <property type="match status" value="1"/>
</dbReference>
<protein>
    <submittedName>
        <fullName evidence="8">Theronine dehydrogenase</fullName>
    </submittedName>
</protein>
<dbReference type="RefSeq" id="WP_093959900.1">
    <property type="nucleotide sequence ID" value="NZ_NEWD01000006.1"/>
</dbReference>
<sequence length="383" mass="41551">MSEESTIPTAEPVIPAEGRVAVLTEPKHIDVRTLPLPKIGDDEVLVRVEGCGICGTDQSEYRADPFGFAPIVLGHEATGEVVKLGKNVTADYSGKPLKVGDKIVTGLRPCGHCAICRRRADMIHLCENGEIHGLMPGEDHFFNGWYSDYMKCNPGAVIFNVNDMPDRDLRILIEPAAVIVHAVEEAKKIYDFKHGSHVLVQGCGPIGLLLVALLKTYGIRNIVAVDAKAARLEMARKLGATAVVNVADYDSVDAAADAVREATEGLGAEMGFQCTGSPAAAAALFKYIRRGGSYCEVGFFTNTGDATYNPHLDVCQKEIKLTGSWTYQAGDWLEAQEFLKEAKDRGLPVMDLVTNVFPLDQINEAMEYALSMQGLKIEVVPEL</sequence>
<gene>
    <name evidence="8" type="ORF">Tam10B_0615</name>
</gene>
<dbReference type="SUPFAM" id="SSF50129">
    <property type="entry name" value="GroES-like"/>
    <property type="match status" value="1"/>
</dbReference>
<reference evidence="8 9" key="1">
    <citation type="submission" date="2017-05" db="EMBL/GenBank/DDBJ databases">
        <title>Bifidobacterium vansinderenii sp. nov.</title>
        <authorList>
            <person name="Lugli G.A."/>
            <person name="Duranti S."/>
            <person name="Mangifesta M."/>
        </authorList>
    </citation>
    <scope>NUCLEOTIDE SEQUENCE [LARGE SCALE GENOMIC DNA]</scope>
    <source>
        <strain evidence="8 9">Tam10B</strain>
    </source>
</reference>